<name>A0A0E9T2Y6_ANGAN</name>
<organism evidence="1">
    <name type="scientific">Anguilla anguilla</name>
    <name type="common">European freshwater eel</name>
    <name type="synonym">Muraena anguilla</name>
    <dbReference type="NCBI Taxonomy" id="7936"/>
    <lineage>
        <taxon>Eukaryota</taxon>
        <taxon>Metazoa</taxon>
        <taxon>Chordata</taxon>
        <taxon>Craniata</taxon>
        <taxon>Vertebrata</taxon>
        <taxon>Euteleostomi</taxon>
        <taxon>Actinopterygii</taxon>
        <taxon>Neopterygii</taxon>
        <taxon>Teleostei</taxon>
        <taxon>Anguilliformes</taxon>
        <taxon>Anguillidae</taxon>
        <taxon>Anguilla</taxon>
    </lineage>
</organism>
<proteinExistence type="predicted"/>
<reference evidence="1" key="1">
    <citation type="submission" date="2014-11" db="EMBL/GenBank/DDBJ databases">
        <authorList>
            <person name="Amaro Gonzalez C."/>
        </authorList>
    </citation>
    <scope>NUCLEOTIDE SEQUENCE</scope>
</reference>
<protein>
    <submittedName>
        <fullName evidence="1">Uncharacterized protein</fullName>
    </submittedName>
</protein>
<sequence>MNKIIVQIITTFSYLLVRSHQQCSLQDVLTMKIIQKANRAS</sequence>
<reference evidence="1" key="2">
    <citation type="journal article" date="2015" name="Fish Shellfish Immunol.">
        <title>Early steps in the European eel (Anguilla anguilla)-Vibrio vulnificus interaction in the gills: Role of the RtxA13 toxin.</title>
        <authorList>
            <person name="Callol A."/>
            <person name="Pajuelo D."/>
            <person name="Ebbesson L."/>
            <person name="Teles M."/>
            <person name="MacKenzie S."/>
            <person name="Amaro C."/>
        </authorList>
    </citation>
    <scope>NUCLEOTIDE SEQUENCE</scope>
</reference>
<dbReference type="AlphaFoldDB" id="A0A0E9T2Y6"/>
<evidence type="ECO:0000313" key="1">
    <source>
        <dbReference type="EMBL" id="JAH47862.1"/>
    </source>
</evidence>
<accession>A0A0E9T2Y6</accession>
<dbReference type="EMBL" id="GBXM01060715">
    <property type="protein sequence ID" value="JAH47862.1"/>
    <property type="molecule type" value="Transcribed_RNA"/>
</dbReference>